<dbReference type="Proteomes" id="UP001266305">
    <property type="component" value="Unassembled WGS sequence"/>
</dbReference>
<reference evidence="2 3" key="1">
    <citation type="submission" date="2023-05" db="EMBL/GenBank/DDBJ databases">
        <title>B98-5 Cell Line De Novo Hybrid Assembly: An Optical Mapping Approach.</title>
        <authorList>
            <person name="Kananen K."/>
            <person name="Auerbach J.A."/>
            <person name="Kautto E."/>
            <person name="Blachly J.S."/>
        </authorList>
    </citation>
    <scope>NUCLEOTIDE SEQUENCE [LARGE SCALE GENOMIC DNA]</scope>
    <source>
        <strain evidence="2">B95-8</strain>
        <tissue evidence="2">Cell line</tissue>
    </source>
</reference>
<protein>
    <submittedName>
        <fullName evidence="2">Uncharacterized protein</fullName>
    </submittedName>
</protein>
<proteinExistence type="predicted"/>
<keyword evidence="3" id="KW-1185">Reference proteome</keyword>
<feature type="compositionally biased region" description="Low complexity" evidence="1">
    <location>
        <begin position="1"/>
        <end position="14"/>
    </location>
</feature>
<gene>
    <name evidence="2" type="ORF">P7K49_026875</name>
</gene>
<organism evidence="2 3">
    <name type="scientific">Saguinus oedipus</name>
    <name type="common">Cotton-top tamarin</name>
    <name type="synonym">Oedipomidas oedipus</name>
    <dbReference type="NCBI Taxonomy" id="9490"/>
    <lineage>
        <taxon>Eukaryota</taxon>
        <taxon>Metazoa</taxon>
        <taxon>Chordata</taxon>
        <taxon>Craniata</taxon>
        <taxon>Vertebrata</taxon>
        <taxon>Euteleostomi</taxon>
        <taxon>Mammalia</taxon>
        <taxon>Eutheria</taxon>
        <taxon>Euarchontoglires</taxon>
        <taxon>Primates</taxon>
        <taxon>Haplorrhini</taxon>
        <taxon>Platyrrhini</taxon>
        <taxon>Cebidae</taxon>
        <taxon>Callitrichinae</taxon>
        <taxon>Saguinus</taxon>
    </lineage>
</organism>
<feature type="region of interest" description="Disordered" evidence="1">
    <location>
        <begin position="166"/>
        <end position="190"/>
    </location>
</feature>
<accession>A0ABQ9UEF0</accession>
<evidence type="ECO:0000313" key="3">
    <source>
        <dbReference type="Proteomes" id="UP001266305"/>
    </source>
</evidence>
<evidence type="ECO:0000256" key="1">
    <source>
        <dbReference type="SAM" id="MobiDB-lite"/>
    </source>
</evidence>
<evidence type="ECO:0000313" key="2">
    <source>
        <dbReference type="EMBL" id="KAK2095459.1"/>
    </source>
</evidence>
<feature type="region of interest" description="Disordered" evidence="1">
    <location>
        <begin position="1"/>
        <end position="136"/>
    </location>
</feature>
<sequence>MASVRSLGAASSGSRRGRRVRTGGPPAPPAGAAPEPASPQARPLRPVPPRSQRQLLPVMQTLTSRIRFPTEPAEPAGAAHTDQPGRPGTPEAGADKRSQQRASAVAGGGANGHPSGERGEGDPVAPQPAARGNELFRSGQFAEAAHKYSAAIALLEPAGRCAAPCRFLGPWRCGSPDPQGPEGEASPSPE</sequence>
<name>A0ABQ9UEF0_SAGOE</name>
<dbReference type="EMBL" id="JASSZA010000013">
    <property type="protein sequence ID" value="KAK2095459.1"/>
    <property type="molecule type" value="Genomic_DNA"/>
</dbReference>
<comment type="caution">
    <text evidence="2">The sequence shown here is derived from an EMBL/GenBank/DDBJ whole genome shotgun (WGS) entry which is preliminary data.</text>
</comment>